<evidence type="ECO:0000313" key="9">
    <source>
        <dbReference type="EMBL" id="AHY25464.1"/>
    </source>
</evidence>
<dbReference type="PANTHER" id="PTHR11086:SF18">
    <property type="entry name" value="DEOXYCYTIDYLATE DEAMINASE"/>
    <property type="match status" value="1"/>
</dbReference>
<dbReference type="InterPro" id="IPR016473">
    <property type="entry name" value="dCMP_deaminase"/>
</dbReference>
<dbReference type="InterPro" id="IPR035105">
    <property type="entry name" value="Deoxycytidylate_deaminase_dom"/>
</dbReference>
<dbReference type="GeneID" id="19485100"/>
<protein>
    <submittedName>
        <fullName evidence="9">dCMP deaminase</fullName>
    </submittedName>
</protein>
<dbReference type="Pfam" id="PF00383">
    <property type="entry name" value="dCMP_cyt_deam_1"/>
    <property type="match status" value="1"/>
</dbReference>
<dbReference type="SUPFAM" id="SSF53927">
    <property type="entry name" value="Cytidine deaminase-like"/>
    <property type="match status" value="1"/>
</dbReference>
<dbReference type="CDD" id="cd01286">
    <property type="entry name" value="deoxycytidylate_deaminase"/>
    <property type="match status" value="1"/>
</dbReference>
<gene>
    <name evidence="9" type="primary">cd</name>
    <name evidence="9" type="ORF">PS2_225</name>
</gene>
<evidence type="ECO:0000256" key="6">
    <source>
        <dbReference type="PIRSR" id="PIRSR006019-1"/>
    </source>
</evidence>
<dbReference type="PIRSF" id="PIRSF006019">
    <property type="entry name" value="dCMP_deaminase"/>
    <property type="match status" value="1"/>
</dbReference>
<evidence type="ECO:0000256" key="5">
    <source>
        <dbReference type="ARBA" id="ARBA00022833"/>
    </source>
</evidence>
<dbReference type="OrthoDB" id="10605at10239"/>
<evidence type="ECO:0000256" key="2">
    <source>
        <dbReference type="ARBA" id="ARBA00006576"/>
    </source>
</evidence>
<evidence type="ECO:0000256" key="3">
    <source>
        <dbReference type="ARBA" id="ARBA00022723"/>
    </source>
</evidence>
<dbReference type="GO" id="GO:0008270">
    <property type="term" value="F:zinc ion binding"/>
    <property type="evidence" value="ECO:0007669"/>
    <property type="project" value="InterPro"/>
</dbReference>
<reference evidence="9 10" key="1">
    <citation type="submission" date="2014-01" db="EMBL/GenBank/DDBJ databases">
        <authorList>
            <person name="Zhang G."/>
            <person name="Jin J."/>
            <person name="Li Z.J."/>
            <person name="Wang S.W."/>
            <person name="Chen S.J."/>
            <person name="Wang S.M."/>
            <person name="Wang X.T."/>
            <person name="Li Y.H."/>
            <person name="Wang J."/>
            <person name="Yang C.K."/>
            <person name="Wang L."/>
        </authorList>
    </citation>
    <scope>NUCLEOTIDE SEQUENCE [LARGE SCALE GENOMIC DNA]</scope>
</reference>
<dbReference type="EMBL" id="KJ025957">
    <property type="protein sequence ID" value="AHY25464.1"/>
    <property type="molecule type" value="Genomic_DNA"/>
</dbReference>
<keyword evidence="10" id="KW-1185">Reference proteome</keyword>
<evidence type="ECO:0000313" key="10">
    <source>
        <dbReference type="Proteomes" id="UP000024445"/>
    </source>
</evidence>
<dbReference type="RefSeq" id="YP_009030272.1">
    <property type="nucleotide sequence ID" value="NC_024121.1"/>
</dbReference>
<evidence type="ECO:0000256" key="1">
    <source>
        <dbReference type="ARBA" id="ARBA00001947"/>
    </source>
</evidence>
<keyword evidence="3 7" id="KW-0479">Metal-binding</keyword>
<feature type="binding site" evidence="7">
    <location>
        <position position="119"/>
    </location>
    <ligand>
        <name>Zn(2+)</name>
        <dbReference type="ChEBI" id="CHEBI:29105"/>
        <note>catalytic</note>
    </ligand>
</feature>
<dbReference type="GO" id="GO:0006220">
    <property type="term" value="P:pyrimidine nucleotide metabolic process"/>
    <property type="evidence" value="ECO:0007669"/>
    <property type="project" value="InterPro"/>
</dbReference>
<evidence type="ECO:0000256" key="7">
    <source>
        <dbReference type="PIRSR" id="PIRSR006019-2"/>
    </source>
</evidence>
<feature type="binding site" evidence="7">
    <location>
        <position position="122"/>
    </location>
    <ligand>
        <name>Zn(2+)</name>
        <dbReference type="ChEBI" id="CHEBI:29105"/>
        <note>catalytic</note>
    </ligand>
</feature>
<dbReference type="InterPro" id="IPR002125">
    <property type="entry name" value="CMP_dCMP_dom"/>
</dbReference>
<feature type="binding site" evidence="7">
    <location>
        <position position="91"/>
    </location>
    <ligand>
        <name>Zn(2+)</name>
        <dbReference type="ChEBI" id="CHEBI:29105"/>
        <note>catalytic</note>
    </ligand>
</feature>
<name>A0A023W545_9CAUD</name>
<proteinExistence type="inferred from homology"/>
<comment type="cofactor">
    <cofactor evidence="1 7">
        <name>Zn(2+)</name>
        <dbReference type="ChEBI" id="CHEBI:29105"/>
    </cofactor>
</comment>
<dbReference type="InterPro" id="IPR016192">
    <property type="entry name" value="APOBEC/CMP_deaminase_Zn-bd"/>
</dbReference>
<comment type="similarity">
    <text evidence="2">Belongs to the cytidine and deoxycytidylate deaminase family.</text>
</comment>
<dbReference type="Proteomes" id="UP000024445">
    <property type="component" value="Segment"/>
</dbReference>
<accession>A0A023W545</accession>
<dbReference type="Gene3D" id="3.40.140.10">
    <property type="entry name" value="Cytidine Deaminase, domain 2"/>
    <property type="match status" value="1"/>
</dbReference>
<sequence length="182" mass="19946">MKATTFLQIAYLISQESKCCSWKVGAVIEKNGRIIATGYNGSPAGGKNCCDHAEEQGWLAGKPGPDRRFKVGLSTKHRAAHSEWSAKNEIHAELNAILFAARNGSSIEGATMYVTLSPCPDCAKAIAQSGIRKLVFCETYDRNVDGWDTILKQSGVEVFKVDKIALRKLDWSSIDNYCGIEE</sequence>
<keyword evidence="4" id="KW-0378">Hydrolase</keyword>
<dbReference type="KEGG" id="vg:19485100"/>
<evidence type="ECO:0000256" key="4">
    <source>
        <dbReference type="ARBA" id="ARBA00022801"/>
    </source>
</evidence>
<dbReference type="GO" id="GO:0004132">
    <property type="term" value="F:dCMP deaminase activity"/>
    <property type="evidence" value="ECO:0007669"/>
    <property type="project" value="InterPro"/>
</dbReference>
<organism evidence="9 10">
    <name type="scientific">Serratia phage PS2</name>
    <dbReference type="NCBI Taxonomy" id="1481112"/>
    <lineage>
        <taxon>Viruses</taxon>
        <taxon>Duplodnaviria</taxon>
        <taxon>Heunggongvirae</taxon>
        <taxon>Uroviricota</taxon>
        <taxon>Caudoviricetes</taxon>
        <taxon>Muldoonvirus</taxon>
        <taxon>Muldoonvirus PS2</taxon>
    </lineage>
</organism>
<keyword evidence="5 7" id="KW-0862">Zinc</keyword>
<dbReference type="PROSITE" id="PS51747">
    <property type="entry name" value="CYT_DCMP_DEAMINASES_2"/>
    <property type="match status" value="1"/>
</dbReference>
<evidence type="ECO:0000259" key="8">
    <source>
        <dbReference type="PROSITE" id="PS51747"/>
    </source>
</evidence>
<feature type="active site" description="Proton donor" evidence="6">
    <location>
        <position position="93"/>
    </location>
</feature>
<dbReference type="InterPro" id="IPR015517">
    <property type="entry name" value="dCMP_deaminase-rel"/>
</dbReference>
<dbReference type="PROSITE" id="PS00903">
    <property type="entry name" value="CYT_DCMP_DEAMINASES_1"/>
    <property type="match status" value="1"/>
</dbReference>
<feature type="domain" description="CMP/dCMP-type deaminase" evidence="8">
    <location>
        <begin position="1"/>
        <end position="158"/>
    </location>
</feature>
<dbReference type="PANTHER" id="PTHR11086">
    <property type="entry name" value="DEOXYCYTIDYLATE DEAMINASE-RELATED"/>
    <property type="match status" value="1"/>
</dbReference>
<dbReference type="InterPro" id="IPR016193">
    <property type="entry name" value="Cytidine_deaminase-like"/>
</dbReference>